<dbReference type="OMA" id="VIGCDSV"/>
<dbReference type="HAMAP" id="MF_00528">
    <property type="entry name" value="Maf"/>
    <property type="match status" value="1"/>
</dbReference>
<dbReference type="GO" id="GO:0047429">
    <property type="term" value="F:nucleoside triphosphate diphosphatase activity"/>
    <property type="evidence" value="ECO:0007669"/>
    <property type="project" value="InterPro"/>
</dbReference>
<dbReference type="Proteomes" id="UP000095281">
    <property type="component" value="Unplaced"/>
</dbReference>
<organism evidence="4 5">
    <name type="scientific">Meloidogyne hapla</name>
    <name type="common">Root-knot nematode worm</name>
    <dbReference type="NCBI Taxonomy" id="6305"/>
    <lineage>
        <taxon>Eukaryota</taxon>
        <taxon>Metazoa</taxon>
        <taxon>Ecdysozoa</taxon>
        <taxon>Nematoda</taxon>
        <taxon>Chromadorea</taxon>
        <taxon>Rhabditida</taxon>
        <taxon>Tylenchina</taxon>
        <taxon>Tylenchomorpha</taxon>
        <taxon>Tylenchoidea</taxon>
        <taxon>Meloidogynidae</taxon>
        <taxon>Meloidogyninae</taxon>
        <taxon>Meloidogyne</taxon>
    </lineage>
</organism>
<accession>A0A1I8B393</accession>
<reference evidence="5" key="1">
    <citation type="submission" date="2016-11" db="UniProtKB">
        <authorList>
            <consortium name="WormBaseParasite"/>
        </authorList>
    </citation>
    <scope>IDENTIFICATION</scope>
</reference>
<dbReference type="PANTHER" id="PTHR43213">
    <property type="entry name" value="BIFUNCTIONAL DTTP/UTP PYROPHOSPHATASE/METHYLTRANSFERASE PROTEIN-RELATED"/>
    <property type="match status" value="1"/>
</dbReference>
<dbReference type="InterPro" id="IPR029001">
    <property type="entry name" value="ITPase-like_fam"/>
</dbReference>
<keyword evidence="3" id="KW-0175">Coiled coil</keyword>
<dbReference type="Gene3D" id="3.90.950.10">
    <property type="match status" value="1"/>
</dbReference>
<comment type="cofactor">
    <cofactor evidence="1">
        <name>a divalent metal cation</name>
        <dbReference type="ChEBI" id="CHEBI:60240"/>
    </cofactor>
</comment>
<dbReference type="WBParaSite" id="MhA1_Contig1250.frz3.gene15">
    <property type="protein sequence ID" value="MhA1_Contig1250.frz3.gene15"/>
    <property type="gene ID" value="MhA1_Contig1250.frz3.gene15"/>
</dbReference>
<dbReference type="Pfam" id="PF02545">
    <property type="entry name" value="Maf"/>
    <property type="match status" value="1"/>
</dbReference>
<evidence type="ECO:0000256" key="1">
    <source>
        <dbReference type="ARBA" id="ARBA00001968"/>
    </source>
</evidence>
<dbReference type="AlphaFoldDB" id="A0A1I8B393"/>
<dbReference type="NCBIfam" id="TIGR00172">
    <property type="entry name" value="maf"/>
    <property type="match status" value="1"/>
</dbReference>
<feature type="coiled-coil region" evidence="3">
    <location>
        <begin position="80"/>
        <end position="111"/>
    </location>
</feature>
<proteinExistence type="inferred from homology"/>
<dbReference type="CDD" id="cd00555">
    <property type="entry name" value="Maf"/>
    <property type="match status" value="1"/>
</dbReference>
<evidence type="ECO:0000256" key="2">
    <source>
        <dbReference type="ARBA" id="ARBA00022801"/>
    </source>
</evidence>
<evidence type="ECO:0000256" key="3">
    <source>
        <dbReference type="SAM" id="Coils"/>
    </source>
</evidence>
<dbReference type="PANTHER" id="PTHR43213:SF5">
    <property type="entry name" value="BIFUNCTIONAL DTTP_UTP PYROPHOSPHATASE_METHYLTRANSFERASE PROTEIN-RELATED"/>
    <property type="match status" value="1"/>
</dbReference>
<dbReference type="InterPro" id="IPR003697">
    <property type="entry name" value="Maf-like"/>
</dbReference>
<keyword evidence="4" id="KW-1185">Reference proteome</keyword>
<dbReference type="PIRSF" id="PIRSF006305">
    <property type="entry name" value="Maf"/>
    <property type="match status" value="1"/>
</dbReference>
<evidence type="ECO:0000313" key="5">
    <source>
        <dbReference type="WBParaSite" id="MhA1_Contig1250.frz3.gene15"/>
    </source>
</evidence>
<protein>
    <submittedName>
        <fullName evidence="5">Nucleotide PPase</fullName>
    </submittedName>
</protein>
<evidence type="ECO:0000313" key="4">
    <source>
        <dbReference type="Proteomes" id="UP000095281"/>
    </source>
</evidence>
<sequence length="229" mass="25570">MSNWLLFVGNDSEEDISLHRIDNDGKNPIETSCETIKQPKIILASSSENRLALLKQIGITPFMIRPSKYAEDLPRSLNLKEFVEETAKQKAEQVENELKKEKIEFDLLIASDTMISKNGKLIGKPLDNNDAFNILKSLDGCRHQVRTGICLINGKGRMIVFSVETEVEFGRNGDKLIWNYIKTGEAMNRAGAYAIQGKGAALIKAVYGSYTNVVGIPLNELIEKINEIL</sequence>
<dbReference type="SUPFAM" id="SSF52972">
    <property type="entry name" value="ITPase-like"/>
    <property type="match status" value="1"/>
</dbReference>
<keyword evidence="2" id="KW-0378">Hydrolase</keyword>
<name>A0A1I8B393_MELHA</name>